<evidence type="ECO:0000256" key="1">
    <source>
        <dbReference type="SAM" id="Coils"/>
    </source>
</evidence>
<organism evidence="3">
    <name type="scientific">Shewanella eurypsychrophilus</name>
    <dbReference type="NCBI Taxonomy" id="2593656"/>
    <lineage>
        <taxon>Bacteria</taxon>
        <taxon>Pseudomonadati</taxon>
        <taxon>Pseudomonadota</taxon>
        <taxon>Gammaproteobacteria</taxon>
        <taxon>Alteromonadales</taxon>
        <taxon>Shewanellaceae</taxon>
        <taxon>Shewanella</taxon>
    </lineage>
</organism>
<keyword evidence="4" id="KW-1185">Reference proteome</keyword>
<proteinExistence type="predicted"/>
<gene>
    <name evidence="2" type="ORF">FM038_013315</name>
    <name evidence="3" type="ORF">FM038_014400</name>
</gene>
<evidence type="ECO:0000313" key="3">
    <source>
        <dbReference type="EMBL" id="QPG58491.1"/>
    </source>
</evidence>
<accession>A0A550AKV1</accession>
<feature type="coiled-coil region" evidence="1">
    <location>
        <begin position="52"/>
        <end position="79"/>
    </location>
</feature>
<protein>
    <submittedName>
        <fullName evidence="3">Uncharacterized protein</fullName>
    </submittedName>
</protein>
<reference evidence="3 4" key="1">
    <citation type="submission" date="2019-10" db="EMBL/GenBank/DDBJ databases">
        <title>Shewanella sp. YLB-07 whole genome sequence.</title>
        <authorList>
            <person name="Yu L."/>
        </authorList>
    </citation>
    <scope>NUCLEOTIDE SEQUENCE [LARGE SCALE GENOMIC DNA]</scope>
    <source>
        <strain evidence="3 4">YLB-08</strain>
    </source>
</reference>
<dbReference type="AlphaFoldDB" id="A0A550AKV1"/>
<dbReference type="EMBL" id="CP045503">
    <property type="protein sequence ID" value="QPG58491.1"/>
    <property type="molecule type" value="Genomic_DNA"/>
</dbReference>
<evidence type="ECO:0000313" key="2">
    <source>
        <dbReference type="EMBL" id="QPG58317.2"/>
    </source>
</evidence>
<sequence length="205" mass="23707">MMDSALIFATIVQLFGVWRAERQIVGEDDNLDINELLSWMRTHRFDDLADAIESNSSLLEDLKNESENINSKLDQVLQILSGGDINIDISPEMIEFMNWIKPEETTVSVAINGSLVNAMVRCVDEKLEGLTILGNLGRRQLMGIKLGDYIPMEVEDDDWAMMKDDLETLWNADVFECDYELEYDRYLVKRKLEELVERTLREHVE</sequence>
<dbReference type="Proteomes" id="UP000316416">
    <property type="component" value="Chromosome"/>
</dbReference>
<accession>A0A7S9IZ64</accession>
<evidence type="ECO:0000313" key="4">
    <source>
        <dbReference type="Proteomes" id="UP000316416"/>
    </source>
</evidence>
<keyword evidence="1" id="KW-0175">Coiled coil</keyword>
<name>A0A550AKV1_9GAMM</name>
<dbReference type="RefSeq" id="WP_142870989.1">
    <property type="nucleotide sequence ID" value="NZ_CP045503.2"/>
</dbReference>
<dbReference type="EMBL" id="CP045503">
    <property type="protein sequence ID" value="QPG58317.2"/>
    <property type="molecule type" value="Genomic_DNA"/>
</dbReference>